<keyword evidence="3" id="KW-0862">Zinc</keyword>
<feature type="domain" description="THAP-type" evidence="6">
    <location>
        <begin position="13"/>
        <end position="61"/>
    </location>
</feature>
<evidence type="ECO:0000256" key="3">
    <source>
        <dbReference type="ARBA" id="ARBA00022833"/>
    </source>
</evidence>
<dbReference type="Proteomes" id="UP001217089">
    <property type="component" value="Unassembled WGS sequence"/>
</dbReference>
<feature type="compositionally biased region" description="Basic and acidic residues" evidence="5">
    <location>
        <begin position="88"/>
        <end position="104"/>
    </location>
</feature>
<dbReference type="EMBL" id="JARBDR010000919">
    <property type="protein sequence ID" value="KAJ8300349.1"/>
    <property type="molecule type" value="Genomic_DNA"/>
</dbReference>
<sequence>MVLRCAWAVSRKTRRGRFIHFPTPKTDLAKCLRWIKACSRPHEQLNVSRINQHKVVCSKHFVGGNGPTKEFPDPVCADGSKCTPARNPPKESVRKQGGPDKSKT</sequence>
<accession>A0ABQ9E4K6</accession>
<feature type="region of interest" description="Disordered" evidence="5">
    <location>
        <begin position="80"/>
        <end position="104"/>
    </location>
</feature>
<evidence type="ECO:0000256" key="1">
    <source>
        <dbReference type="ARBA" id="ARBA00022723"/>
    </source>
</evidence>
<proteinExistence type="predicted"/>
<evidence type="ECO:0000256" key="5">
    <source>
        <dbReference type="SAM" id="MobiDB-lite"/>
    </source>
</evidence>
<evidence type="ECO:0000256" key="2">
    <source>
        <dbReference type="ARBA" id="ARBA00022771"/>
    </source>
</evidence>
<dbReference type="InterPro" id="IPR006612">
    <property type="entry name" value="THAP_Znf"/>
</dbReference>
<comment type="caution">
    <text evidence="7">The sequence shown here is derived from an EMBL/GenBank/DDBJ whole genome shotgun (WGS) entry which is preliminary data.</text>
</comment>
<evidence type="ECO:0000256" key="4">
    <source>
        <dbReference type="ARBA" id="ARBA00023125"/>
    </source>
</evidence>
<dbReference type="SUPFAM" id="SSF57716">
    <property type="entry name" value="Glucocorticoid receptor-like (DNA-binding domain)"/>
    <property type="match status" value="1"/>
</dbReference>
<gene>
    <name evidence="7" type="ORF">KUTeg_021868</name>
</gene>
<evidence type="ECO:0000313" key="7">
    <source>
        <dbReference type="EMBL" id="KAJ8300349.1"/>
    </source>
</evidence>
<organism evidence="7 8">
    <name type="scientific">Tegillarca granosa</name>
    <name type="common">Malaysian cockle</name>
    <name type="synonym">Anadara granosa</name>
    <dbReference type="NCBI Taxonomy" id="220873"/>
    <lineage>
        <taxon>Eukaryota</taxon>
        <taxon>Metazoa</taxon>
        <taxon>Spiralia</taxon>
        <taxon>Lophotrochozoa</taxon>
        <taxon>Mollusca</taxon>
        <taxon>Bivalvia</taxon>
        <taxon>Autobranchia</taxon>
        <taxon>Pteriomorphia</taxon>
        <taxon>Arcoida</taxon>
        <taxon>Arcoidea</taxon>
        <taxon>Arcidae</taxon>
        <taxon>Tegillarca</taxon>
    </lineage>
</organism>
<keyword evidence="1" id="KW-0479">Metal-binding</keyword>
<keyword evidence="2" id="KW-0863">Zinc-finger</keyword>
<dbReference type="Pfam" id="PF05485">
    <property type="entry name" value="THAP"/>
    <property type="match status" value="1"/>
</dbReference>
<keyword evidence="8" id="KW-1185">Reference proteome</keyword>
<reference evidence="7 8" key="1">
    <citation type="submission" date="2022-12" db="EMBL/GenBank/DDBJ databases">
        <title>Chromosome-level genome of Tegillarca granosa.</title>
        <authorList>
            <person name="Kim J."/>
        </authorList>
    </citation>
    <scope>NUCLEOTIDE SEQUENCE [LARGE SCALE GENOMIC DNA]</scope>
    <source>
        <strain evidence="7">Teg-2019</strain>
        <tissue evidence="7">Adductor muscle</tissue>
    </source>
</reference>
<name>A0ABQ9E4K6_TEGGR</name>
<keyword evidence="4" id="KW-0238">DNA-binding</keyword>
<protein>
    <recommendedName>
        <fullName evidence="6">THAP-type domain-containing protein</fullName>
    </recommendedName>
</protein>
<evidence type="ECO:0000313" key="8">
    <source>
        <dbReference type="Proteomes" id="UP001217089"/>
    </source>
</evidence>
<evidence type="ECO:0000259" key="6">
    <source>
        <dbReference type="Pfam" id="PF05485"/>
    </source>
</evidence>